<keyword evidence="4" id="KW-0676">Redox-active center</keyword>
<dbReference type="EMBL" id="BBMM01000001">
    <property type="protein sequence ID" value="GAK99150.1"/>
    <property type="molecule type" value="Genomic_DNA"/>
</dbReference>
<evidence type="ECO:0000259" key="5">
    <source>
        <dbReference type="PROSITE" id="PS51352"/>
    </source>
</evidence>
<dbReference type="InterPro" id="IPR050553">
    <property type="entry name" value="Thioredoxin_ResA/DsbE_sf"/>
</dbReference>
<organism evidence="6 7">
    <name type="scientific">Nonlabens ulvanivorans</name>
    <name type="common">Persicivirga ulvanivorans</name>
    <dbReference type="NCBI Taxonomy" id="906888"/>
    <lineage>
        <taxon>Bacteria</taxon>
        <taxon>Pseudomonadati</taxon>
        <taxon>Bacteroidota</taxon>
        <taxon>Flavobacteriia</taxon>
        <taxon>Flavobacteriales</taxon>
        <taxon>Flavobacteriaceae</taxon>
        <taxon>Nonlabens</taxon>
    </lineage>
</organism>
<evidence type="ECO:0000256" key="3">
    <source>
        <dbReference type="ARBA" id="ARBA00023157"/>
    </source>
</evidence>
<evidence type="ECO:0000256" key="1">
    <source>
        <dbReference type="ARBA" id="ARBA00004196"/>
    </source>
</evidence>
<keyword evidence="3" id="KW-1015">Disulfide bond</keyword>
<dbReference type="Pfam" id="PF08534">
    <property type="entry name" value="Redoxin"/>
    <property type="match status" value="1"/>
</dbReference>
<dbReference type="AlphaFoldDB" id="A0A090Q824"/>
<accession>A0A090Q824</accession>
<reference evidence="6 7" key="1">
    <citation type="journal article" date="2014" name="Genome Announc.">
        <title>Draft Genome Sequences of Marine Flavobacterium Nonlabens Strains NR17, NR24, NR27, NR32, NR33, and Ara13.</title>
        <authorList>
            <person name="Nakanishi M."/>
            <person name="Meirelles P."/>
            <person name="Suzuki R."/>
            <person name="Takatani N."/>
            <person name="Mino S."/>
            <person name="Suda W."/>
            <person name="Oshima K."/>
            <person name="Hattori M."/>
            <person name="Ohkuma M."/>
            <person name="Hosokawa M."/>
            <person name="Miyashita K."/>
            <person name="Thompson F.L."/>
            <person name="Niwa A."/>
            <person name="Sawabe T."/>
            <person name="Sawabe T."/>
        </authorList>
    </citation>
    <scope>NUCLEOTIDE SEQUENCE [LARGE SCALE GENOMIC DNA]</scope>
    <source>
        <strain evidence="7">JCM19314</strain>
    </source>
</reference>
<keyword evidence="2" id="KW-0201">Cytochrome c-type biogenesis</keyword>
<dbReference type="GO" id="GO:0016491">
    <property type="term" value="F:oxidoreductase activity"/>
    <property type="evidence" value="ECO:0007669"/>
    <property type="project" value="InterPro"/>
</dbReference>
<dbReference type="PROSITE" id="PS51352">
    <property type="entry name" value="THIOREDOXIN_2"/>
    <property type="match status" value="1"/>
</dbReference>
<protein>
    <recommendedName>
        <fullName evidence="5">Thioredoxin domain-containing protein</fullName>
    </recommendedName>
</protein>
<dbReference type="InterPro" id="IPR013766">
    <property type="entry name" value="Thioredoxin_domain"/>
</dbReference>
<gene>
    <name evidence="6" type="ORF">JCM19314_3181</name>
</gene>
<evidence type="ECO:0000256" key="4">
    <source>
        <dbReference type="ARBA" id="ARBA00023284"/>
    </source>
</evidence>
<comment type="subcellular location">
    <subcellularLocation>
        <location evidence="1">Cell envelope</location>
    </subcellularLocation>
</comment>
<dbReference type="InterPro" id="IPR036249">
    <property type="entry name" value="Thioredoxin-like_sf"/>
</dbReference>
<dbReference type="SUPFAM" id="SSF52833">
    <property type="entry name" value="Thioredoxin-like"/>
    <property type="match status" value="1"/>
</dbReference>
<name>A0A090Q824_NONUL</name>
<proteinExistence type="predicted"/>
<evidence type="ECO:0000256" key="2">
    <source>
        <dbReference type="ARBA" id="ARBA00022748"/>
    </source>
</evidence>
<sequence>MKRILSFIFLLSVVQVYGQENLNLGEKAPGINITEWIANVPENKDLDNKFKVLEFWTTWCGPCLGAVPHMNELVKEFGDEILFLSITNESSEKVNRTLKRMEFLSTVVTDQTSYTQQEYGDGKSEYTVLPMTVLIDDKNIIKWIGQPQMLDRDILESLLDGSIEERNAFKNSVEEEYDDVLAFAKKVKRLKDSGMNYYLELKKVENSMNNITMNSSSLYINSNASIKSLFSELLGTYPRFIEVPEEYETQQFEIIYKNKYPSIDFETHFLIDATNRLNLKWEKEEIITEGYQLSIKDKSKLEKTLDDAGNGRSDIFNASINKVTGVNYSSYSLKELTIDLSKTTRYLISYESNDIDKYDFTIETGSIADIKKSLEYYGITIELGDVKSVKNIFTKL</sequence>
<evidence type="ECO:0000313" key="6">
    <source>
        <dbReference type="EMBL" id="GAK99150.1"/>
    </source>
</evidence>
<evidence type="ECO:0000313" key="7">
    <source>
        <dbReference type="Proteomes" id="UP000029226"/>
    </source>
</evidence>
<dbReference type="CDD" id="cd02966">
    <property type="entry name" value="TlpA_like_family"/>
    <property type="match status" value="1"/>
</dbReference>
<comment type="caution">
    <text evidence="6">The sequence shown here is derived from an EMBL/GenBank/DDBJ whole genome shotgun (WGS) entry which is preliminary data.</text>
</comment>
<dbReference type="InterPro" id="IPR013740">
    <property type="entry name" value="Redoxin"/>
</dbReference>
<dbReference type="Proteomes" id="UP000029226">
    <property type="component" value="Unassembled WGS sequence"/>
</dbReference>
<dbReference type="GO" id="GO:0017004">
    <property type="term" value="P:cytochrome complex assembly"/>
    <property type="evidence" value="ECO:0007669"/>
    <property type="project" value="UniProtKB-KW"/>
</dbReference>
<dbReference type="PANTHER" id="PTHR42852">
    <property type="entry name" value="THIOL:DISULFIDE INTERCHANGE PROTEIN DSBE"/>
    <property type="match status" value="1"/>
</dbReference>
<dbReference type="Gene3D" id="3.40.30.10">
    <property type="entry name" value="Glutaredoxin"/>
    <property type="match status" value="1"/>
</dbReference>
<dbReference type="GO" id="GO:0030313">
    <property type="term" value="C:cell envelope"/>
    <property type="evidence" value="ECO:0007669"/>
    <property type="project" value="UniProtKB-SubCell"/>
</dbReference>
<feature type="domain" description="Thioredoxin" evidence="5">
    <location>
        <begin position="22"/>
        <end position="164"/>
    </location>
</feature>
<dbReference type="PANTHER" id="PTHR42852:SF6">
    <property type="entry name" value="THIOL:DISULFIDE INTERCHANGE PROTEIN DSBE"/>
    <property type="match status" value="1"/>
</dbReference>